<keyword evidence="13 18" id="KW-1133">Transmembrane helix</keyword>
<evidence type="ECO:0000256" key="9">
    <source>
        <dbReference type="ARBA" id="ARBA00022617"/>
    </source>
</evidence>
<keyword evidence="11 17" id="KW-0479">Metal-binding</keyword>
<keyword evidence="9 17" id="KW-0349">Heme</keyword>
<dbReference type="Pfam" id="PF01127">
    <property type="entry name" value="Sdh_cyt"/>
    <property type="match status" value="1"/>
</dbReference>
<dbReference type="STRING" id="34027.SAMN05421829_10536"/>
<dbReference type="GO" id="GO:0046872">
    <property type="term" value="F:metal ion binding"/>
    <property type="evidence" value="ECO:0007669"/>
    <property type="project" value="UniProtKB-KW"/>
</dbReference>
<keyword evidence="5" id="KW-0813">Transport</keyword>
<evidence type="ECO:0000256" key="13">
    <source>
        <dbReference type="ARBA" id="ARBA00022989"/>
    </source>
</evidence>
<keyword evidence="8" id="KW-0816">Tricarboxylic acid cycle</keyword>
<dbReference type="InterPro" id="IPR034804">
    <property type="entry name" value="SQR/QFR_C/D"/>
</dbReference>
<dbReference type="PANTHER" id="PTHR38689">
    <property type="entry name" value="SUCCINATE DEHYDROGENASE HYDROPHOBIC MEMBRANE ANCHOR SUBUNIT"/>
    <property type="match status" value="1"/>
</dbReference>
<evidence type="ECO:0000313" key="19">
    <source>
        <dbReference type="EMBL" id="SIQ54169.1"/>
    </source>
</evidence>
<evidence type="ECO:0000256" key="7">
    <source>
        <dbReference type="ARBA" id="ARBA00022519"/>
    </source>
</evidence>
<keyword evidence="15 18" id="KW-0472">Membrane</keyword>
<accession>A0A1N6TLC9</accession>
<keyword evidence="12" id="KW-0249">Electron transport</keyword>
<evidence type="ECO:0000256" key="11">
    <source>
        <dbReference type="ARBA" id="ARBA00022723"/>
    </source>
</evidence>
<keyword evidence="20" id="KW-1185">Reference proteome</keyword>
<keyword evidence="14 17" id="KW-0408">Iron</keyword>
<evidence type="ECO:0000256" key="15">
    <source>
        <dbReference type="ARBA" id="ARBA00023136"/>
    </source>
</evidence>
<protein>
    <recommendedName>
        <fullName evidence="4">Succinate dehydrogenase hydrophobic membrane anchor subunit</fullName>
    </recommendedName>
</protein>
<dbReference type="OrthoDB" id="5612767at2"/>
<evidence type="ECO:0000256" key="18">
    <source>
        <dbReference type="SAM" id="Phobius"/>
    </source>
</evidence>
<evidence type="ECO:0000313" key="20">
    <source>
        <dbReference type="Proteomes" id="UP000186819"/>
    </source>
</evidence>
<evidence type="ECO:0000256" key="6">
    <source>
        <dbReference type="ARBA" id="ARBA00022475"/>
    </source>
</evidence>
<dbReference type="PIRSF" id="PIRSF000169">
    <property type="entry name" value="SDH_D"/>
    <property type="match status" value="1"/>
</dbReference>
<dbReference type="GO" id="GO:0005886">
    <property type="term" value="C:plasma membrane"/>
    <property type="evidence" value="ECO:0007669"/>
    <property type="project" value="UniProtKB-SubCell"/>
</dbReference>
<feature type="binding site" description="axial binding residue" evidence="17">
    <location>
        <position position="65"/>
    </location>
    <ligand>
        <name>heme</name>
        <dbReference type="ChEBI" id="CHEBI:30413"/>
        <note>ligand shared with second transmembrane subunit</note>
    </ligand>
    <ligandPart>
        <name>Fe</name>
        <dbReference type="ChEBI" id="CHEBI:18248"/>
    </ligandPart>
</feature>
<keyword evidence="6" id="KW-1003">Cell membrane</keyword>
<evidence type="ECO:0000256" key="12">
    <source>
        <dbReference type="ARBA" id="ARBA00022982"/>
    </source>
</evidence>
<evidence type="ECO:0000256" key="10">
    <source>
        <dbReference type="ARBA" id="ARBA00022692"/>
    </source>
</evidence>
<name>A0A1N6TLC9_9RHOO</name>
<evidence type="ECO:0000256" key="5">
    <source>
        <dbReference type="ARBA" id="ARBA00022448"/>
    </source>
</evidence>
<comment type="subcellular location">
    <subcellularLocation>
        <location evidence="2">Cell inner membrane</location>
        <topology evidence="2">Multi-pass membrane protein</topology>
    </subcellularLocation>
</comment>
<comment type="function">
    <text evidence="1">Membrane-anchoring subunit of succinate dehydrogenase (SDH).</text>
</comment>
<evidence type="ECO:0000256" key="14">
    <source>
        <dbReference type="ARBA" id="ARBA00023004"/>
    </source>
</evidence>
<dbReference type="SUPFAM" id="SSF81343">
    <property type="entry name" value="Fumarate reductase respiratory complex transmembrane subunits"/>
    <property type="match status" value="1"/>
</dbReference>
<dbReference type="Proteomes" id="UP000186819">
    <property type="component" value="Unassembled WGS sequence"/>
</dbReference>
<gene>
    <name evidence="19" type="ORF">SAMN05421829_10536</name>
</gene>
<dbReference type="GO" id="GO:0020037">
    <property type="term" value="F:heme binding"/>
    <property type="evidence" value="ECO:0007669"/>
    <property type="project" value="InterPro"/>
</dbReference>
<feature type="transmembrane region" description="Helical" evidence="18">
    <location>
        <begin position="82"/>
        <end position="104"/>
    </location>
</feature>
<dbReference type="AlphaFoldDB" id="A0A1N6TLC9"/>
<evidence type="ECO:0000256" key="16">
    <source>
        <dbReference type="PIRSR" id="PIRSR000169-1"/>
    </source>
</evidence>
<dbReference type="RefSeq" id="WP_076601738.1">
    <property type="nucleotide sequence ID" value="NZ_FTMD01000005.1"/>
</dbReference>
<dbReference type="GO" id="GO:0006099">
    <property type="term" value="P:tricarboxylic acid cycle"/>
    <property type="evidence" value="ECO:0007669"/>
    <property type="project" value="UniProtKB-UniPathway"/>
</dbReference>
<dbReference type="InterPro" id="IPR000701">
    <property type="entry name" value="SuccDH_FuR_B_TM-su"/>
</dbReference>
<feature type="binding site" evidence="16">
    <location>
        <position position="77"/>
    </location>
    <ligand>
        <name>a ubiquinone</name>
        <dbReference type="ChEBI" id="CHEBI:16389"/>
    </ligand>
</feature>
<evidence type="ECO:0000256" key="17">
    <source>
        <dbReference type="PIRSR" id="PIRSR000169-2"/>
    </source>
</evidence>
<dbReference type="EMBL" id="FTMD01000005">
    <property type="protein sequence ID" value="SIQ54169.1"/>
    <property type="molecule type" value="Genomic_DNA"/>
</dbReference>
<dbReference type="InterPro" id="IPR014312">
    <property type="entry name" value="Succ_DH_anchor"/>
</dbReference>
<keyword evidence="10 18" id="KW-0812">Transmembrane</keyword>
<dbReference type="NCBIfam" id="TIGR02968">
    <property type="entry name" value="succ_dehyd_anc"/>
    <property type="match status" value="1"/>
</dbReference>
<dbReference type="PANTHER" id="PTHR38689:SF1">
    <property type="entry name" value="SUCCINATE DEHYDROGENASE HYDROPHOBIC MEMBRANE ANCHOR SUBUNIT"/>
    <property type="match status" value="1"/>
</dbReference>
<dbReference type="GO" id="GO:0017004">
    <property type="term" value="P:cytochrome complex assembly"/>
    <property type="evidence" value="ECO:0007669"/>
    <property type="project" value="TreeGrafter"/>
</dbReference>
<evidence type="ECO:0000256" key="4">
    <source>
        <dbReference type="ARBA" id="ARBA00019425"/>
    </source>
</evidence>
<organism evidence="19 20">
    <name type="scientific">Aromatoleum tolulyticum</name>
    <dbReference type="NCBI Taxonomy" id="34027"/>
    <lineage>
        <taxon>Bacteria</taxon>
        <taxon>Pseudomonadati</taxon>
        <taxon>Pseudomonadota</taxon>
        <taxon>Betaproteobacteria</taxon>
        <taxon>Rhodocyclales</taxon>
        <taxon>Rhodocyclaceae</taxon>
        <taxon>Aromatoleum</taxon>
    </lineage>
</organism>
<proteinExistence type="predicted"/>
<reference evidence="20" key="1">
    <citation type="submission" date="2017-01" db="EMBL/GenBank/DDBJ databases">
        <authorList>
            <person name="Varghese N."/>
            <person name="Submissions S."/>
        </authorList>
    </citation>
    <scope>NUCLEOTIDE SEQUENCE [LARGE SCALE GENOMIC DNA]</scope>
    <source>
        <strain evidence="20">ATCC 51758</strain>
    </source>
</reference>
<dbReference type="UniPathway" id="UPA00223"/>
<evidence type="ECO:0000256" key="2">
    <source>
        <dbReference type="ARBA" id="ARBA00004429"/>
    </source>
</evidence>
<dbReference type="Gene3D" id="1.20.1300.10">
    <property type="entry name" value="Fumarate reductase/succinate dehydrogenase, transmembrane subunit"/>
    <property type="match status" value="1"/>
</dbReference>
<evidence type="ECO:0000256" key="8">
    <source>
        <dbReference type="ARBA" id="ARBA00022532"/>
    </source>
</evidence>
<evidence type="ECO:0000256" key="3">
    <source>
        <dbReference type="ARBA" id="ARBA00005163"/>
    </source>
</evidence>
<dbReference type="GO" id="GO:0009055">
    <property type="term" value="F:electron transfer activity"/>
    <property type="evidence" value="ECO:0007669"/>
    <property type="project" value="TreeGrafter"/>
</dbReference>
<keyword evidence="7" id="KW-0997">Cell inner membrane</keyword>
<sequence length="114" mass="12279">MRLFLGQRAWVLQRVTALVLLFLLALGAATLLTGPPLDYERWHALATSTHGAVLIVVFFAALGLHGWIGVRDIALDYIHAPMLRLALLAVVGVLLFAIVIRVVLTMAAHFAGGA</sequence>
<comment type="cofactor">
    <cofactor evidence="17">
        <name>heme</name>
        <dbReference type="ChEBI" id="CHEBI:30413"/>
    </cofactor>
    <text evidence="17">The heme is bound between the two transmembrane subunits.</text>
</comment>
<feature type="transmembrane region" description="Helical" evidence="18">
    <location>
        <begin position="49"/>
        <end position="70"/>
    </location>
</feature>
<evidence type="ECO:0000256" key="1">
    <source>
        <dbReference type="ARBA" id="ARBA00004050"/>
    </source>
</evidence>
<comment type="pathway">
    <text evidence="3">Carbohydrate metabolism; tricarboxylic acid cycle.</text>
</comment>